<dbReference type="InterPro" id="IPR046871">
    <property type="entry name" value="Pro_CA_2"/>
</dbReference>
<dbReference type="InterPro" id="IPR036874">
    <property type="entry name" value="Carbonic_anhydrase_sf"/>
</dbReference>
<accession>A0ABX2TFG9</accession>
<keyword evidence="2" id="KW-1185">Reference proteome</keyword>
<dbReference type="RefSeq" id="WP_180284547.1">
    <property type="nucleotide sequence ID" value="NZ_JABFDB010000021.1"/>
</dbReference>
<dbReference type="Gene3D" id="3.40.1050.10">
    <property type="entry name" value="Carbonic anhydrase"/>
    <property type="match status" value="1"/>
</dbReference>
<dbReference type="InterPro" id="IPR006311">
    <property type="entry name" value="TAT_signal"/>
</dbReference>
<evidence type="ECO:0000313" key="1">
    <source>
        <dbReference type="EMBL" id="NYZ22782.1"/>
    </source>
</evidence>
<dbReference type="Pfam" id="PF20393">
    <property type="entry name" value="Pro_CA_2"/>
    <property type="match status" value="1"/>
</dbReference>
<proteinExistence type="predicted"/>
<protein>
    <submittedName>
        <fullName evidence="1">Twin-arginine translocation signal domain-containing protein</fullName>
    </submittedName>
</protein>
<name>A0ABX2TFG9_9PROT</name>
<sequence>MTDHHGKHDGCCCVIPENTRRNFLTLATLGAGVALLAPILPGSAKAAGSIDALLLCCMDYRLVDDVTAYMTGRGLKDNYDQIILAGASLGALTDHRKDWGVTFFQHVDVAKQLHHIRRVMIMDHRDCGAYKVFLGLDLKDDRAKETAVHAEHLQKLAQMIKGKHPDLEVELLLMALDGTVEKIPTPA</sequence>
<dbReference type="InterPro" id="IPR019546">
    <property type="entry name" value="TAT_signal_bac_arc"/>
</dbReference>
<gene>
    <name evidence="1" type="ORF">HND93_23980</name>
</gene>
<evidence type="ECO:0000313" key="2">
    <source>
        <dbReference type="Proteomes" id="UP000584642"/>
    </source>
</evidence>
<dbReference type="NCBIfam" id="TIGR01409">
    <property type="entry name" value="TAT_signal_seq"/>
    <property type="match status" value="1"/>
</dbReference>
<dbReference type="SUPFAM" id="SSF53056">
    <property type="entry name" value="beta-carbonic anhydrase, cab"/>
    <property type="match status" value="1"/>
</dbReference>
<dbReference type="Proteomes" id="UP000584642">
    <property type="component" value="Unassembled WGS sequence"/>
</dbReference>
<dbReference type="PROSITE" id="PS51318">
    <property type="entry name" value="TAT"/>
    <property type="match status" value="1"/>
</dbReference>
<reference evidence="1 2" key="1">
    <citation type="submission" date="2020-05" db="EMBL/GenBank/DDBJ databases">
        <title>Azospirillum oleiclasticum sp. nov, a nitrogen-fixing and heavy crude oil-emulsifying bacterium isolated from the crude oil of Yumen Oilfield.</title>
        <authorList>
            <person name="Wu D."/>
            <person name="Cai M."/>
            <person name="Zhang X."/>
        </authorList>
    </citation>
    <scope>NUCLEOTIDE SEQUENCE [LARGE SCALE GENOMIC DNA]</scope>
    <source>
        <strain evidence="1 2">ROY-1-1-2</strain>
    </source>
</reference>
<organism evidence="1 2">
    <name type="scientific">Azospirillum oleiclasticum</name>
    <dbReference type="NCBI Taxonomy" id="2735135"/>
    <lineage>
        <taxon>Bacteria</taxon>
        <taxon>Pseudomonadati</taxon>
        <taxon>Pseudomonadota</taxon>
        <taxon>Alphaproteobacteria</taxon>
        <taxon>Rhodospirillales</taxon>
        <taxon>Azospirillaceae</taxon>
        <taxon>Azospirillum</taxon>
    </lineage>
</organism>
<dbReference type="EMBL" id="JABFDB010000021">
    <property type="protein sequence ID" value="NYZ22782.1"/>
    <property type="molecule type" value="Genomic_DNA"/>
</dbReference>
<comment type="caution">
    <text evidence="1">The sequence shown here is derived from an EMBL/GenBank/DDBJ whole genome shotgun (WGS) entry which is preliminary data.</text>
</comment>